<reference evidence="6 7" key="1">
    <citation type="journal article" date="2010" name="Nature">
        <title>Genome sequencing and analysis of the model grass Brachypodium distachyon.</title>
        <authorList>
            <consortium name="International Brachypodium Initiative"/>
        </authorList>
    </citation>
    <scope>NUCLEOTIDE SEQUENCE [LARGE SCALE GENOMIC DNA]</scope>
    <source>
        <strain evidence="6 7">Bd21</strain>
    </source>
</reference>
<organism evidence="6">
    <name type="scientific">Brachypodium distachyon</name>
    <name type="common">Purple false brome</name>
    <name type="synonym">Trachynia distachya</name>
    <dbReference type="NCBI Taxonomy" id="15368"/>
    <lineage>
        <taxon>Eukaryota</taxon>
        <taxon>Viridiplantae</taxon>
        <taxon>Streptophyta</taxon>
        <taxon>Embryophyta</taxon>
        <taxon>Tracheophyta</taxon>
        <taxon>Spermatophyta</taxon>
        <taxon>Magnoliopsida</taxon>
        <taxon>Liliopsida</taxon>
        <taxon>Poales</taxon>
        <taxon>Poaceae</taxon>
        <taxon>BOP clade</taxon>
        <taxon>Pooideae</taxon>
        <taxon>Stipodae</taxon>
        <taxon>Brachypodieae</taxon>
        <taxon>Brachypodium</taxon>
    </lineage>
</organism>
<evidence type="ECO:0000313" key="8">
    <source>
        <dbReference type="Proteomes" id="UP000008810"/>
    </source>
</evidence>
<evidence type="ECO:0000313" key="6">
    <source>
        <dbReference type="EMBL" id="KQK07565.1"/>
    </source>
</evidence>
<dbReference type="Gramene" id="KQK07565">
    <property type="protein sequence ID" value="KQK07565"/>
    <property type="gene ID" value="BRADI_2g36290v3"/>
</dbReference>
<dbReference type="InterPro" id="IPR027443">
    <property type="entry name" value="IPNS-like_sf"/>
</dbReference>
<dbReference type="Pfam" id="PF03171">
    <property type="entry name" value="2OG-FeII_Oxy"/>
    <property type="match status" value="1"/>
</dbReference>
<accession>I1HLZ0</accession>
<reference evidence="7" key="3">
    <citation type="submission" date="2018-08" db="UniProtKB">
        <authorList>
            <consortium name="EnsemblPlants"/>
        </authorList>
    </citation>
    <scope>IDENTIFICATION</scope>
    <source>
        <strain evidence="7">cv. Bd21</strain>
    </source>
</reference>
<proteinExistence type="inferred from homology"/>
<dbReference type="OrthoDB" id="288590at2759"/>
<name>I1HLZ0_BRADI</name>
<keyword evidence="2" id="KW-0479">Metal-binding</keyword>
<dbReference type="STRING" id="15368.I1HLZ0"/>
<dbReference type="SUPFAM" id="SSF51197">
    <property type="entry name" value="Clavaminate synthase-like"/>
    <property type="match status" value="1"/>
</dbReference>
<keyword evidence="4" id="KW-0408">Iron</keyword>
<evidence type="ECO:0000256" key="3">
    <source>
        <dbReference type="ARBA" id="ARBA00023002"/>
    </source>
</evidence>
<feature type="domain" description="Isopenicillin N synthase-like Fe(2+) 2OG dioxygenase" evidence="5">
    <location>
        <begin position="22"/>
        <end position="77"/>
    </location>
</feature>
<reference evidence="6" key="2">
    <citation type="submission" date="2017-06" db="EMBL/GenBank/DDBJ databases">
        <title>WGS assembly of Brachypodium distachyon.</title>
        <authorList>
            <consortium name="The International Brachypodium Initiative"/>
            <person name="Lucas S."/>
            <person name="Harmon-Smith M."/>
            <person name="Lail K."/>
            <person name="Tice H."/>
            <person name="Grimwood J."/>
            <person name="Bruce D."/>
            <person name="Barry K."/>
            <person name="Shu S."/>
            <person name="Lindquist E."/>
            <person name="Wang M."/>
            <person name="Pitluck S."/>
            <person name="Vogel J.P."/>
            <person name="Garvin D.F."/>
            <person name="Mockler T.C."/>
            <person name="Schmutz J."/>
            <person name="Rokhsar D."/>
            <person name="Bevan M.W."/>
        </authorList>
    </citation>
    <scope>NUCLEOTIDE SEQUENCE</scope>
    <source>
        <strain evidence="6">Bd21</strain>
    </source>
</reference>
<gene>
    <name evidence="6" type="ORF">BRADI_2g36290v3</name>
</gene>
<comment type="similarity">
    <text evidence="1">Belongs to the iron/ascorbate-dependent oxidoreductase family.</text>
</comment>
<dbReference type="AlphaFoldDB" id="I1HLZ0"/>
<keyword evidence="3" id="KW-0560">Oxidoreductase</keyword>
<dbReference type="EnsemblPlants" id="KQK07565">
    <property type="protein sequence ID" value="KQK07565"/>
    <property type="gene ID" value="BRADI_2g36290v3"/>
</dbReference>
<dbReference type="PANTHER" id="PTHR10209">
    <property type="entry name" value="OXIDOREDUCTASE, 2OG-FE II OXYGENASE FAMILY PROTEIN"/>
    <property type="match status" value="1"/>
</dbReference>
<dbReference type="HOGENOM" id="CLU_2100257_0_0_1"/>
<sequence>MLQEEEGVYREQDVMCLEALSLAGRYYPLSPEPKLTLGTTAHSDPCFLAVLLQDAIGGLQVLVDLDNDNKRSIRVWPECTKEISYFRIESQQAHGANSSNFTTRTRINQYRLFCFE</sequence>
<evidence type="ECO:0000256" key="2">
    <source>
        <dbReference type="ARBA" id="ARBA00022723"/>
    </source>
</evidence>
<dbReference type="GO" id="GO:0046872">
    <property type="term" value="F:metal ion binding"/>
    <property type="evidence" value="ECO:0007669"/>
    <property type="project" value="UniProtKB-KW"/>
</dbReference>
<dbReference type="GO" id="GO:0016491">
    <property type="term" value="F:oxidoreductase activity"/>
    <property type="evidence" value="ECO:0007669"/>
    <property type="project" value="UniProtKB-KW"/>
</dbReference>
<evidence type="ECO:0000256" key="4">
    <source>
        <dbReference type="ARBA" id="ARBA00023004"/>
    </source>
</evidence>
<evidence type="ECO:0000259" key="5">
    <source>
        <dbReference type="Pfam" id="PF03171"/>
    </source>
</evidence>
<protein>
    <recommendedName>
        <fullName evidence="5">Isopenicillin N synthase-like Fe(2+) 2OG dioxygenase domain-containing protein</fullName>
    </recommendedName>
</protein>
<dbReference type="eggNOG" id="KOG0143">
    <property type="taxonomic scope" value="Eukaryota"/>
</dbReference>
<dbReference type="Proteomes" id="UP000008810">
    <property type="component" value="Chromosome 2"/>
</dbReference>
<dbReference type="PANTHER" id="PTHR10209:SF840">
    <property type="entry name" value="FE2OG DIOXYGENASE DOMAIN-CONTAINING PROTEIN"/>
    <property type="match status" value="1"/>
</dbReference>
<evidence type="ECO:0000256" key="1">
    <source>
        <dbReference type="ARBA" id="ARBA00008056"/>
    </source>
</evidence>
<dbReference type="InParanoid" id="I1HLZ0"/>
<evidence type="ECO:0000313" key="7">
    <source>
        <dbReference type="EnsemblPlants" id="KQK07565"/>
    </source>
</evidence>
<keyword evidence="8" id="KW-1185">Reference proteome</keyword>
<dbReference type="EMBL" id="CM000881">
    <property type="protein sequence ID" value="KQK07565.1"/>
    <property type="molecule type" value="Genomic_DNA"/>
</dbReference>
<dbReference type="Gene3D" id="2.60.120.330">
    <property type="entry name" value="B-lactam Antibiotic, Isopenicillin N Synthase, Chain"/>
    <property type="match status" value="1"/>
</dbReference>
<dbReference type="InterPro" id="IPR044861">
    <property type="entry name" value="IPNS-like_FE2OG_OXY"/>
</dbReference>